<reference evidence="4 7" key="2">
    <citation type="submission" date="2016-08" db="EMBL/GenBank/DDBJ databases">
        <title>Genome sequencing of Lactobacillus plantarum JSA22, isolated from fermented soybean paste.</title>
        <authorList>
            <person name="Choi H.S."/>
        </authorList>
    </citation>
    <scope>NUCLEOTIDE SEQUENCE [LARGE SCALE GENOMIC DNA]</scope>
    <source>
        <strain evidence="4 7">JSA22</strain>
    </source>
</reference>
<dbReference type="EMBL" id="CP066817">
    <property type="protein sequence ID" value="QQM61768.1"/>
    <property type="molecule type" value="Genomic_DNA"/>
</dbReference>
<dbReference type="KEGG" id="lpb:SH83_11185"/>
<dbReference type="Pfam" id="PF13240">
    <property type="entry name" value="Zn_Ribbon_1"/>
    <property type="match status" value="1"/>
</dbReference>
<dbReference type="PATRIC" id="fig|1590.142.peg.2402"/>
<feature type="domain" description="Zinc-ribbon" evidence="2">
    <location>
        <begin position="7"/>
        <end position="28"/>
    </location>
</feature>
<feature type="transmembrane region" description="Helical" evidence="1">
    <location>
        <begin position="222"/>
        <end position="242"/>
    </location>
</feature>
<evidence type="ECO:0000313" key="4">
    <source>
        <dbReference type="EMBL" id="ODO62401.1"/>
    </source>
</evidence>
<dbReference type="InterPro" id="IPR026870">
    <property type="entry name" value="Zinc_ribbon_dom"/>
</dbReference>
<dbReference type="AlphaFoldDB" id="A0A0G9GLE8"/>
<dbReference type="EMBL" id="MCOL01000001">
    <property type="protein sequence ID" value="ODO62401.1"/>
    <property type="molecule type" value="Genomic_DNA"/>
</dbReference>
<feature type="transmembrane region" description="Helical" evidence="1">
    <location>
        <begin position="152"/>
        <end position="172"/>
    </location>
</feature>
<dbReference type="EMBL" id="LUXM01000026">
    <property type="protein sequence ID" value="KZU95530.1"/>
    <property type="molecule type" value="Genomic_DNA"/>
</dbReference>
<gene>
    <name evidence="5" type="ORF">JH395_04200</name>
    <name evidence="3" type="ORF">Lp19_1484</name>
    <name evidence="4" type="ORF">LPJSA22_02415</name>
</gene>
<proteinExistence type="predicted"/>
<keyword evidence="1" id="KW-0472">Membrane</keyword>
<reference evidence="3 6" key="1">
    <citation type="submission" date="2016-03" db="EMBL/GenBank/DDBJ databases">
        <title>Comparative genomics of 54 Lactobacillus plantarum strains reveals genomic uncoupling from niche constraints.</title>
        <authorList>
            <person name="Martino M.E."/>
        </authorList>
    </citation>
    <scope>NUCLEOTIDE SEQUENCE [LARGE SCALE GENOMIC DNA]</scope>
    <source>
        <strain evidence="3 6">19.1</strain>
    </source>
</reference>
<keyword evidence="1" id="KW-1133">Transmembrane helix</keyword>
<sequence length="291" mass="31828">MNKQALFCSQCGNQLKAGAKFCPKCGAVVAPNQEIPDQGQSVAESENTVERSSDDTVNKILTTDTVQHVKKFSGSYFSWFKMTIRHPGHPIEPTNRYFGLTSIGLEAFLLVLSIALILRKAQNVANDFTSSLTGGSSEAAIHAGSFILKTSMLVFFMVLGIYAIYVSIAYAFRRVVNTGSMQFSDFINQFAAITNLILIFNLLTLLLTILTGTGNFSGMTGLFFFMIPTIGIMNLAFIYIIIDNVVKPHIDKFYALIIAEIALGFALSVYVMILAVLGGNMLFSQLSSLFS</sequence>
<feature type="transmembrane region" description="Helical" evidence="1">
    <location>
        <begin position="254"/>
        <end position="277"/>
    </location>
</feature>
<evidence type="ECO:0000259" key="2">
    <source>
        <dbReference type="Pfam" id="PF13240"/>
    </source>
</evidence>
<dbReference type="Proteomes" id="UP000094892">
    <property type="component" value="Unassembled WGS sequence"/>
</dbReference>
<organism evidence="4 7">
    <name type="scientific">Lactiplantibacillus plantarum</name>
    <name type="common">Lactobacillus plantarum</name>
    <dbReference type="NCBI Taxonomy" id="1590"/>
    <lineage>
        <taxon>Bacteria</taxon>
        <taxon>Bacillati</taxon>
        <taxon>Bacillota</taxon>
        <taxon>Bacilli</taxon>
        <taxon>Lactobacillales</taxon>
        <taxon>Lactobacillaceae</taxon>
        <taxon>Lactiplantibacillus</taxon>
    </lineage>
</organism>
<evidence type="ECO:0000313" key="8">
    <source>
        <dbReference type="Proteomes" id="UP000595466"/>
    </source>
</evidence>
<feature type="transmembrane region" description="Helical" evidence="1">
    <location>
        <begin position="97"/>
        <end position="118"/>
    </location>
</feature>
<evidence type="ECO:0000256" key="1">
    <source>
        <dbReference type="SAM" id="Phobius"/>
    </source>
</evidence>
<name>A0A0G9GLE8_LACPN</name>
<dbReference type="RefSeq" id="WP_003642645.1">
    <property type="nucleotide sequence ID" value="NZ_AP018405.1"/>
</dbReference>
<keyword evidence="1" id="KW-0812">Transmembrane</keyword>
<evidence type="ECO:0000313" key="3">
    <source>
        <dbReference type="EMBL" id="KZU95530.1"/>
    </source>
</evidence>
<evidence type="ECO:0000313" key="7">
    <source>
        <dbReference type="Proteomes" id="UP000094892"/>
    </source>
</evidence>
<accession>A0A0G9GLE8</accession>
<dbReference type="Proteomes" id="UP000595466">
    <property type="component" value="Chromosome"/>
</dbReference>
<protein>
    <submittedName>
        <fullName evidence="3">Integral membrane protein</fullName>
    </submittedName>
    <submittedName>
        <fullName evidence="5">Zinc ribbon domain-containing protein</fullName>
    </submittedName>
</protein>
<feature type="transmembrane region" description="Helical" evidence="1">
    <location>
        <begin position="192"/>
        <end position="210"/>
    </location>
</feature>
<reference evidence="5 8" key="3">
    <citation type="submission" date="2020-12" db="EMBL/GenBank/DDBJ databases">
        <title>Whole genome sequencing of Lactobacillus plantarum PC518.</title>
        <authorList>
            <person name="Guo Q."/>
        </authorList>
    </citation>
    <scope>NUCLEOTIDE SEQUENCE [LARGE SCALE GENOMIC DNA]</scope>
    <source>
        <strain evidence="5 8">PC518</strain>
    </source>
</reference>
<dbReference type="Proteomes" id="UP000076882">
    <property type="component" value="Unassembled WGS sequence"/>
</dbReference>
<evidence type="ECO:0000313" key="5">
    <source>
        <dbReference type="EMBL" id="QQM61768.1"/>
    </source>
</evidence>
<evidence type="ECO:0000313" key="6">
    <source>
        <dbReference type="Proteomes" id="UP000076882"/>
    </source>
</evidence>
<dbReference type="GeneID" id="77215889"/>